<keyword evidence="5" id="KW-0560">Oxidoreductase</keyword>
<evidence type="ECO:0000259" key="6">
    <source>
        <dbReference type="Pfam" id="PF00107"/>
    </source>
</evidence>
<dbReference type="PANTHER" id="PTHR43350">
    <property type="entry name" value="NAD-DEPENDENT ALCOHOL DEHYDROGENASE"/>
    <property type="match status" value="1"/>
</dbReference>
<sequence>MKAWHIENLERIKLVESILPKKEGEIKLKMSKVAISSTDFAYFASDAPDKNAELTVPGHSAVAYMSEDDPSVGLKMGARVVVSPFVRHEEHGVKKVRVLGVDENGLLSDFVSVPAENVYALPDGIPDDEAIFAEYIALGNNVLNSLEADKGDFVVIVGASTLGLILAQLALYYQMIPVLVDLDAEKLALAASWGVYYTLNPTYDNLERRVEEITGGRMAECSVYVGDGVPFNTALRLVKDKGEVVVAGYSVRSGHSIDVSVVLTKQLRLIGVADGYGEMSSAINLLANRIVKTDGLIASRINFDDVPEMVVQCAQYPYQYNKIVVSID</sequence>
<dbReference type="Proteomes" id="UP000824088">
    <property type="component" value="Unassembled WGS sequence"/>
</dbReference>
<dbReference type="InterPro" id="IPR013149">
    <property type="entry name" value="ADH-like_C"/>
</dbReference>
<dbReference type="AlphaFoldDB" id="A0A9D1HRF2"/>
<protein>
    <submittedName>
        <fullName evidence="8">Zinc-binding dehydrogenase</fullName>
    </submittedName>
</protein>
<dbReference type="GO" id="GO:0016491">
    <property type="term" value="F:oxidoreductase activity"/>
    <property type="evidence" value="ECO:0007669"/>
    <property type="project" value="UniProtKB-KW"/>
</dbReference>
<proteinExistence type="inferred from homology"/>
<dbReference type="InterPro" id="IPR011032">
    <property type="entry name" value="GroES-like_sf"/>
</dbReference>
<evidence type="ECO:0000256" key="4">
    <source>
        <dbReference type="ARBA" id="ARBA00022833"/>
    </source>
</evidence>
<evidence type="ECO:0000256" key="1">
    <source>
        <dbReference type="ARBA" id="ARBA00001947"/>
    </source>
</evidence>
<dbReference type="Gene3D" id="3.40.50.720">
    <property type="entry name" value="NAD(P)-binding Rossmann-like Domain"/>
    <property type="match status" value="1"/>
</dbReference>
<dbReference type="SUPFAM" id="SSF50129">
    <property type="entry name" value="GroES-like"/>
    <property type="match status" value="1"/>
</dbReference>
<evidence type="ECO:0000256" key="5">
    <source>
        <dbReference type="ARBA" id="ARBA00023002"/>
    </source>
</evidence>
<comment type="cofactor">
    <cofactor evidence="1">
        <name>Zn(2+)</name>
        <dbReference type="ChEBI" id="CHEBI:29105"/>
    </cofactor>
</comment>
<evidence type="ECO:0000256" key="3">
    <source>
        <dbReference type="ARBA" id="ARBA00022723"/>
    </source>
</evidence>
<feature type="domain" description="Alcohol dehydrogenase-like N-terminal" evidence="7">
    <location>
        <begin position="23"/>
        <end position="123"/>
    </location>
</feature>
<keyword evidence="3" id="KW-0479">Metal-binding</keyword>
<evidence type="ECO:0000256" key="2">
    <source>
        <dbReference type="ARBA" id="ARBA00008072"/>
    </source>
</evidence>
<accession>A0A9D1HRF2</accession>
<name>A0A9D1HRF2_9FIRM</name>
<dbReference type="Pfam" id="PF00107">
    <property type="entry name" value="ADH_zinc_N"/>
    <property type="match status" value="1"/>
</dbReference>
<reference evidence="8" key="1">
    <citation type="submission" date="2020-10" db="EMBL/GenBank/DDBJ databases">
        <authorList>
            <person name="Gilroy R."/>
        </authorList>
    </citation>
    <scope>NUCLEOTIDE SEQUENCE</scope>
    <source>
        <strain evidence="8">1063</strain>
    </source>
</reference>
<comment type="similarity">
    <text evidence="2">Belongs to the zinc-containing alcohol dehydrogenase family.</text>
</comment>
<feature type="domain" description="Alcohol dehydrogenase-like C-terminal" evidence="6">
    <location>
        <begin position="162"/>
        <end position="287"/>
    </location>
</feature>
<evidence type="ECO:0000313" key="9">
    <source>
        <dbReference type="Proteomes" id="UP000824088"/>
    </source>
</evidence>
<evidence type="ECO:0000259" key="7">
    <source>
        <dbReference type="Pfam" id="PF08240"/>
    </source>
</evidence>
<dbReference type="PANTHER" id="PTHR43350:SF17">
    <property type="entry name" value="NAD-DEPENDENT ALCOHOL DEHYDROGENASE"/>
    <property type="match status" value="1"/>
</dbReference>
<dbReference type="Gene3D" id="3.90.180.10">
    <property type="entry name" value="Medium-chain alcohol dehydrogenases, catalytic domain"/>
    <property type="match status" value="1"/>
</dbReference>
<gene>
    <name evidence="8" type="ORF">IAD51_03300</name>
</gene>
<dbReference type="SUPFAM" id="SSF51735">
    <property type="entry name" value="NAD(P)-binding Rossmann-fold domains"/>
    <property type="match status" value="1"/>
</dbReference>
<dbReference type="InterPro" id="IPR013154">
    <property type="entry name" value="ADH-like_N"/>
</dbReference>
<dbReference type="EMBL" id="DVMN01000057">
    <property type="protein sequence ID" value="HIU21253.1"/>
    <property type="molecule type" value="Genomic_DNA"/>
</dbReference>
<evidence type="ECO:0000313" key="8">
    <source>
        <dbReference type="EMBL" id="HIU21253.1"/>
    </source>
</evidence>
<reference evidence="8" key="2">
    <citation type="journal article" date="2021" name="PeerJ">
        <title>Extensive microbial diversity within the chicken gut microbiome revealed by metagenomics and culture.</title>
        <authorList>
            <person name="Gilroy R."/>
            <person name="Ravi A."/>
            <person name="Getino M."/>
            <person name="Pursley I."/>
            <person name="Horton D.L."/>
            <person name="Alikhan N.F."/>
            <person name="Baker D."/>
            <person name="Gharbi K."/>
            <person name="Hall N."/>
            <person name="Watson M."/>
            <person name="Adriaenssens E.M."/>
            <person name="Foster-Nyarko E."/>
            <person name="Jarju S."/>
            <person name="Secka A."/>
            <person name="Antonio M."/>
            <person name="Oren A."/>
            <person name="Chaudhuri R.R."/>
            <person name="La Ragione R."/>
            <person name="Hildebrand F."/>
            <person name="Pallen M.J."/>
        </authorList>
    </citation>
    <scope>NUCLEOTIDE SEQUENCE</scope>
    <source>
        <strain evidence="8">1063</strain>
    </source>
</reference>
<comment type="caution">
    <text evidence="8">The sequence shown here is derived from an EMBL/GenBank/DDBJ whole genome shotgun (WGS) entry which is preliminary data.</text>
</comment>
<dbReference type="Pfam" id="PF08240">
    <property type="entry name" value="ADH_N"/>
    <property type="match status" value="1"/>
</dbReference>
<dbReference type="InterPro" id="IPR036291">
    <property type="entry name" value="NAD(P)-bd_dom_sf"/>
</dbReference>
<dbReference type="GO" id="GO:0046872">
    <property type="term" value="F:metal ion binding"/>
    <property type="evidence" value="ECO:0007669"/>
    <property type="project" value="UniProtKB-KW"/>
</dbReference>
<keyword evidence="4" id="KW-0862">Zinc</keyword>
<organism evidence="8 9">
    <name type="scientific">Candidatus Limadaptatus stercorigallinarum</name>
    <dbReference type="NCBI Taxonomy" id="2840845"/>
    <lineage>
        <taxon>Bacteria</taxon>
        <taxon>Bacillati</taxon>
        <taxon>Bacillota</taxon>
        <taxon>Clostridia</taxon>
        <taxon>Eubacteriales</taxon>
        <taxon>Candidatus Limadaptatus</taxon>
    </lineage>
</organism>